<dbReference type="Gene3D" id="3.40.50.300">
    <property type="entry name" value="P-loop containing nucleotide triphosphate hydrolases"/>
    <property type="match status" value="1"/>
</dbReference>
<dbReference type="InterPro" id="IPR003593">
    <property type="entry name" value="AAA+_ATPase"/>
</dbReference>
<accession>A0ABS5GEW4</accession>
<dbReference type="RefSeq" id="WP_172237633.1">
    <property type="nucleotide sequence ID" value="NZ_JABFDP010000017.1"/>
</dbReference>
<dbReference type="CDD" id="cd03257">
    <property type="entry name" value="ABC_NikE_OppD_transporters"/>
    <property type="match status" value="1"/>
</dbReference>
<evidence type="ECO:0000256" key="5">
    <source>
        <dbReference type="ARBA" id="ARBA00024722"/>
    </source>
</evidence>
<dbReference type="InterPro" id="IPR050319">
    <property type="entry name" value="ABC_transp_ATP-bind"/>
</dbReference>
<dbReference type="SMART" id="SM00382">
    <property type="entry name" value="AAA"/>
    <property type="match status" value="1"/>
</dbReference>
<keyword evidence="3" id="KW-0547">Nucleotide-binding</keyword>
<dbReference type="InterPro" id="IPR003439">
    <property type="entry name" value="ABC_transporter-like_ATP-bd"/>
</dbReference>
<protein>
    <submittedName>
        <fullName evidence="7">ABC transporter ATP-binding protein</fullName>
    </submittedName>
</protein>
<evidence type="ECO:0000256" key="1">
    <source>
        <dbReference type="ARBA" id="ARBA00005417"/>
    </source>
</evidence>
<name>A0ABS5GEW4_9BRAD</name>
<dbReference type="Proteomes" id="UP001314635">
    <property type="component" value="Unassembled WGS sequence"/>
</dbReference>
<dbReference type="Pfam" id="PF00005">
    <property type="entry name" value="ABC_tran"/>
    <property type="match status" value="1"/>
</dbReference>
<dbReference type="GO" id="GO:0005524">
    <property type="term" value="F:ATP binding"/>
    <property type="evidence" value="ECO:0007669"/>
    <property type="project" value="UniProtKB-KW"/>
</dbReference>
<dbReference type="EMBL" id="JAFCLK010000030">
    <property type="protein sequence ID" value="MBR1139554.1"/>
    <property type="molecule type" value="Genomic_DNA"/>
</dbReference>
<dbReference type="PANTHER" id="PTHR43776:SF7">
    <property type="entry name" value="D,D-DIPEPTIDE TRANSPORT ATP-BINDING PROTEIN DDPF-RELATED"/>
    <property type="match status" value="1"/>
</dbReference>
<comment type="function">
    <text evidence="5">Involved in beta-(1--&gt;2)glucan export. Transmembrane domains (TMD) form a pore in the inner membrane and the ATP-binding domain (NBD) is responsible for energy generation.</text>
</comment>
<comment type="similarity">
    <text evidence="1">Belongs to the ABC transporter superfamily.</text>
</comment>
<keyword evidence="8" id="KW-1185">Reference proteome</keyword>
<feature type="domain" description="ABC transporter" evidence="6">
    <location>
        <begin position="12"/>
        <end position="252"/>
    </location>
</feature>
<dbReference type="InterPro" id="IPR027417">
    <property type="entry name" value="P-loop_NTPase"/>
</dbReference>
<keyword evidence="2" id="KW-0813">Transport</keyword>
<dbReference type="PANTHER" id="PTHR43776">
    <property type="entry name" value="TRANSPORT ATP-BINDING PROTEIN"/>
    <property type="match status" value="1"/>
</dbReference>
<keyword evidence="4 7" id="KW-0067">ATP-binding</keyword>
<dbReference type="InterPro" id="IPR017871">
    <property type="entry name" value="ABC_transporter-like_CS"/>
</dbReference>
<sequence length="262" mass="27576">MTLALARSEPLLQADDLSVTFATAGRRVEAVRGVSLAVHRGEVLAVIGESGSGKSTLARAILGLTPPHSGTLRLDGERVPLAVTARSRVQRRKLGMVFQDSGAAFNPRFSVARILNEPIRLLGGDAGKGAAEELLDAVGLSGALLGRRPHELSGGQRQRVGIARALAGNPEVLICDEAVSALDLSVQAQILNLLADLLLRRGLAILFITHDISVVSYLADRIAVMHQGKIVESGPASAVLDTPRMAYTRTLLASAPEPVLRG</sequence>
<evidence type="ECO:0000313" key="7">
    <source>
        <dbReference type="EMBL" id="MBR1139554.1"/>
    </source>
</evidence>
<evidence type="ECO:0000313" key="8">
    <source>
        <dbReference type="Proteomes" id="UP001314635"/>
    </source>
</evidence>
<evidence type="ECO:0000259" key="6">
    <source>
        <dbReference type="PROSITE" id="PS50893"/>
    </source>
</evidence>
<organism evidence="7 8">
    <name type="scientific">Bradyrhizobium denitrificans</name>
    <dbReference type="NCBI Taxonomy" id="2734912"/>
    <lineage>
        <taxon>Bacteria</taxon>
        <taxon>Pseudomonadati</taxon>
        <taxon>Pseudomonadota</taxon>
        <taxon>Alphaproteobacteria</taxon>
        <taxon>Hyphomicrobiales</taxon>
        <taxon>Nitrobacteraceae</taxon>
        <taxon>Bradyrhizobium</taxon>
    </lineage>
</organism>
<reference evidence="8" key="1">
    <citation type="journal article" date="2021" name="ISME J.">
        <title>Evolutionary origin and ecological implication of a unique nif island in free-living Bradyrhizobium lineages.</title>
        <authorList>
            <person name="Tao J."/>
        </authorList>
    </citation>
    <scope>NUCLEOTIDE SEQUENCE [LARGE SCALE GENOMIC DNA]</scope>
    <source>
        <strain evidence="8">SZCCT0094</strain>
    </source>
</reference>
<dbReference type="PROSITE" id="PS00211">
    <property type="entry name" value="ABC_TRANSPORTER_1"/>
    <property type="match status" value="1"/>
</dbReference>
<proteinExistence type="inferred from homology"/>
<dbReference type="PROSITE" id="PS50893">
    <property type="entry name" value="ABC_TRANSPORTER_2"/>
    <property type="match status" value="1"/>
</dbReference>
<evidence type="ECO:0000256" key="2">
    <source>
        <dbReference type="ARBA" id="ARBA00022448"/>
    </source>
</evidence>
<dbReference type="SUPFAM" id="SSF52540">
    <property type="entry name" value="P-loop containing nucleoside triphosphate hydrolases"/>
    <property type="match status" value="1"/>
</dbReference>
<evidence type="ECO:0000256" key="4">
    <source>
        <dbReference type="ARBA" id="ARBA00022840"/>
    </source>
</evidence>
<comment type="caution">
    <text evidence="7">The sequence shown here is derived from an EMBL/GenBank/DDBJ whole genome shotgun (WGS) entry which is preliminary data.</text>
</comment>
<evidence type="ECO:0000256" key="3">
    <source>
        <dbReference type="ARBA" id="ARBA00022741"/>
    </source>
</evidence>
<gene>
    <name evidence="7" type="ORF">JQ619_27730</name>
</gene>